<dbReference type="Gene3D" id="3.90.320.10">
    <property type="match status" value="1"/>
</dbReference>
<reference evidence="2" key="1">
    <citation type="submission" date="2019-10" db="EMBL/GenBank/DDBJ databases">
        <title>Nonomuraea sp. nov., isolated from Phyllanthus amarus.</title>
        <authorList>
            <person name="Klykleung N."/>
            <person name="Tanasupawat S."/>
        </authorList>
    </citation>
    <scope>NUCLEOTIDE SEQUENCE [LARGE SCALE GENOMIC DNA]</scope>
    <source>
        <strain evidence="2">3MP-10</strain>
    </source>
</reference>
<feature type="domain" description="Putative exodeoxyribonuclease 8 PDDEXK-like" evidence="1">
    <location>
        <begin position="21"/>
        <end position="255"/>
    </location>
</feature>
<dbReference type="Proteomes" id="UP000314251">
    <property type="component" value="Unassembled WGS sequence"/>
</dbReference>
<proteinExistence type="predicted"/>
<comment type="caution">
    <text evidence="2">The sequence shown here is derived from an EMBL/GenBank/DDBJ whole genome shotgun (WGS) entry which is preliminary data.</text>
</comment>
<sequence length="275" mass="29665">MAPGVYDGIPEDAYHADPALSSSGARRLLACPAKFAYEREHGSVPTRAMETGTAAHLAVLGVGPDVVVVDAPDWRTKAAREQRDAARADGAVPLLAAEYDQVQAMAEAVRQHPVAGPLFQPGDGRAEVSIWWTDPDTGVSCRARLDWLRNPVAGRRLIIPDYKKTVDASPAAIARSIANYGYHQQGDWYTEAVAAAGLAPDGSVFLLVFQEPTPPYVVTVAQIAPSDLMLAGAKNAAARQLFRDCTASGHWPGYADEPLIIQQPSWAQKRDEEWL</sequence>
<keyword evidence="3" id="KW-1185">Reference proteome</keyword>
<organism evidence="2 3">
    <name type="scientific">Streptomyces mimosae</name>
    <dbReference type="NCBI Taxonomy" id="2586635"/>
    <lineage>
        <taxon>Bacteria</taxon>
        <taxon>Bacillati</taxon>
        <taxon>Actinomycetota</taxon>
        <taxon>Actinomycetes</taxon>
        <taxon>Kitasatosporales</taxon>
        <taxon>Streptomycetaceae</taxon>
        <taxon>Streptomyces</taxon>
    </lineage>
</organism>
<accession>A0A5N6A2Y6</accession>
<dbReference type="AlphaFoldDB" id="A0A5N6A2Y6"/>
<dbReference type="EMBL" id="VDLY02000013">
    <property type="protein sequence ID" value="KAB8163041.1"/>
    <property type="molecule type" value="Genomic_DNA"/>
</dbReference>
<dbReference type="InterPro" id="IPR024432">
    <property type="entry name" value="Put_RecE_PDDEXK-like_dom"/>
</dbReference>
<evidence type="ECO:0000259" key="1">
    <source>
        <dbReference type="Pfam" id="PF12684"/>
    </source>
</evidence>
<name>A0A5N6A2Y6_9ACTN</name>
<protein>
    <recommendedName>
        <fullName evidence="1">Putative exodeoxyribonuclease 8 PDDEXK-like domain-containing protein</fullName>
    </recommendedName>
</protein>
<evidence type="ECO:0000313" key="3">
    <source>
        <dbReference type="Proteomes" id="UP000314251"/>
    </source>
</evidence>
<dbReference type="Pfam" id="PF12684">
    <property type="entry name" value="DUF3799"/>
    <property type="match status" value="1"/>
</dbReference>
<dbReference type="InterPro" id="IPR011604">
    <property type="entry name" value="PDDEXK-like_dom_sf"/>
</dbReference>
<evidence type="ECO:0000313" key="2">
    <source>
        <dbReference type="EMBL" id="KAB8163041.1"/>
    </source>
</evidence>
<gene>
    <name evidence="2" type="ORF">FH607_020145</name>
</gene>
<dbReference type="OrthoDB" id="3292504at2"/>